<dbReference type="STRING" id="994479.GCA_000194155_04828"/>
<keyword evidence="2" id="KW-1185">Reference proteome</keyword>
<dbReference type="EMBL" id="PJNB01000001">
    <property type="protein sequence ID" value="PKW18735.1"/>
    <property type="molecule type" value="Genomic_DNA"/>
</dbReference>
<protein>
    <submittedName>
        <fullName evidence="1">Uncharacterized protein</fullName>
    </submittedName>
</protein>
<evidence type="ECO:0000313" key="2">
    <source>
        <dbReference type="Proteomes" id="UP000233786"/>
    </source>
</evidence>
<comment type="caution">
    <text evidence="1">The sequence shown here is derived from an EMBL/GenBank/DDBJ whole genome shotgun (WGS) entry which is preliminary data.</text>
</comment>
<gene>
    <name evidence="1" type="ORF">A8926_6862</name>
</gene>
<sequence length="80" mass="8908">MDAKACKEVRCTDAKGRSQVLRILPLAHDRVAVQPPPSDWFEVNAEQLRDLLAAAREAIWESHANYDPTNRTTVVGGTCF</sequence>
<evidence type="ECO:0000313" key="1">
    <source>
        <dbReference type="EMBL" id="PKW18735.1"/>
    </source>
</evidence>
<dbReference type="Proteomes" id="UP000233786">
    <property type="component" value="Unassembled WGS sequence"/>
</dbReference>
<name>A0A2N3Y797_SACSN</name>
<dbReference type="AlphaFoldDB" id="A0A2N3Y797"/>
<reference evidence="1" key="1">
    <citation type="submission" date="2017-12" db="EMBL/GenBank/DDBJ databases">
        <title>Sequencing the genomes of 1000 Actinobacteria strains.</title>
        <authorList>
            <person name="Klenk H.-P."/>
        </authorList>
    </citation>
    <scope>NUCLEOTIDE SEQUENCE [LARGE SCALE GENOMIC DNA]</scope>
    <source>
        <strain evidence="1">DSM 44228</strain>
    </source>
</reference>
<accession>A0A2N3Y797</accession>
<proteinExistence type="predicted"/>
<organism evidence="1 2">
    <name type="scientific">Saccharopolyspora spinosa</name>
    <dbReference type="NCBI Taxonomy" id="60894"/>
    <lineage>
        <taxon>Bacteria</taxon>
        <taxon>Bacillati</taxon>
        <taxon>Actinomycetota</taxon>
        <taxon>Actinomycetes</taxon>
        <taxon>Pseudonocardiales</taxon>
        <taxon>Pseudonocardiaceae</taxon>
        <taxon>Saccharopolyspora</taxon>
    </lineage>
</organism>